<dbReference type="STRING" id="926562.Oweho_1453"/>
<keyword evidence="3" id="KW-1185">Reference proteome</keyword>
<keyword evidence="1" id="KW-0812">Transmembrane</keyword>
<dbReference type="Proteomes" id="UP000005631">
    <property type="component" value="Chromosome"/>
</dbReference>
<dbReference type="KEGG" id="oho:Oweho_1453"/>
<organism evidence="2 3">
    <name type="scientific">Owenweeksia hongkongensis (strain DSM 17368 / CIP 108786 / JCM 12287 / NRRL B-23963 / UST20020801)</name>
    <dbReference type="NCBI Taxonomy" id="926562"/>
    <lineage>
        <taxon>Bacteria</taxon>
        <taxon>Pseudomonadati</taxon>
        <taxon>Bacteroidota</taxon>
        <taxon>Flavobacteriia</taxon>
        <taxon>Flavobacteriales</taxon>
        <taxon>Owenweeksiaceae</taxon>
        <taxon>Owenweeksia</taxon>
    </lineage>
</organism>
<feature type="transmembrane region" description="Helical" evidence="1">
    <location>
        <begin position="128"/>
        <end position="154"/>
    </location>
</feature>
<proteinExistence type="predicted"/>
<evidence type="ECO:0000313" key="2">
    <source>
        <dbReference type="EMBL" id="AEV32449.1"/>
    </source>
</evidence>
<keyword evidence="1" id="KW-1133">Transmembrane helix</keyword>
<accession>G8R881</accession>
<reference evidence="2 3" key="1">
    <citation type="journal article" date="2012" name="Stand. Genomic Sci.">
        <title>Genome sequence of the orange-pigmented seawater bacterium Owenweeksia hongkongensis type strain (UST20020801(T)).</title>
        <authorList>
            <person name="Riedel T."/>
            <person name="Held B."/>
            <person name="Nolan M."/>
            <person name="Lucas S."/>
            <person name="Lapidus A."/>
            <person name="Tice H."/>
            <person name="Del Rio T.G."/>
            <person name="Cheng J.F."/>
            <person name="Han C."/>
            <person name="Tapia R."/>
            <person name="Goodwin L.A."/>
            <person name="Pitluck S."/>
            <person name="Liolios K."/>
            <person name="Mavromatis K."/>
            <person name="Pagani I."/>
            <person name="Ivanova N."/>
            <person name="Mikhailova N."/>
            <person name="Pati A."/>
            <person name="Chen A."/>
            <person name="Palaniappan K."/>
            <person name="Rohde M."/>
            <person name="Tindall B.J."/>
            <person name="Detter J.C."/>
            <person name="Goker M."/>
            <person name="Woyke T."/>
            <person name="Bristow J."/>
            <person name="Eisen J.A."/>
            <person name="Markowitz V."/>
            <person name="Hugenholtz P."/>
            <person name="Klenk H.P."/>
            <person name="Kyrpides N.C."/>
        </authorList>
    </citation>
    <scope>NUCLEOTIDE SEQUENCE</scope>
    <source>
        <strain evidence="3">DSM 17368 / JCM 12287 / NRRL B-23963</strain>
    </source>
</reference>
<sequence length="162" mass="17683">MKTKNKAYVQKTATIANLIGLAIPFLWITIYVLQQAGFPNGLYWYQDVEYPISFLVGCMTMLATSFSVAGCVAQRKIASKAVFIFASVGTALLALTTGSFLGSIVFFIEYHTGIDYEVSVDLLLKYIGIPTLFFAVVGAIPAGIFGGIGGWLIYIRNKPQNF</sequence>
<feature type="transmembrane region" description="Helical" evidence="1">
    <location>
        <begin position="82"/>
        <end position="108"/>
    </location>
</feature>
<gene>
    <name evidence="2" type="ordered locus">Oweho_1453</name>
</gene>
<feature type="transmembrane region" description="Helical" evidence="1">
    <location>
        <begin position="52"/>
        <end position="73"/>
    </location>
</feature>
<protein>
    <submittedName>
        <fullName evidence="2">Uncharacterized protein</fullName>
    </submittedName>
</protein>
<evidence type="ECO:0000256" key="1">
    <source>
        <dbReference type="SAM" id="Phobius"/>
    </source>
</evidence>
<name>G8R881_OWEHD</name>
<evidence type="ECO:0000313" key="3">
    <source>
        <dbReference type="Proteomes" id="UP000005631"/>
    </source>
</evidence>
<dbReference type="AlphaFoldDB" id="G8R881"/>
<keyword evidence="1" id="KW-0472">Membrane</keyword>
<dbReference type="EMBL" id="CP003156">
    <property type="protein sequence ID" value="AEV32449.1"/>
    <property type="molecule type" value="Genomic_DNA"/>
</dbReference>
<feature type="transmembrane region" description="Helical" evidence="1">
    <location>
        <begin position="12"/>
        <end position="32"/>
    </location>
</feature>
<dbReference type="RefSeq" id="WP_014201805.1">
    <property type="nucleotide sequence ID" value="NC_016599.1"/>
</dbReference>
<dbReference type="HOGENOM" id="CLU_1633729_0_0_10"/>